<keyword evidence="3" id="KW-1185">Reference proteome</keyword>
<protein>
    <recommendedName>
        <fullName evidence="1">Plasminogen-binding protein PgbA N-terminal domain-containing protein</fullName>
    </recommendedName>
</protein>
<feature type="domain" description="Plasminogen-binding protein PgbA N-terminal" evidence="1">
    <location>
        <begin position="20"/>
        <end position="233"/>
    </location>
</feature>
<evidence type="ECO:0000313" key="3">
    <source>
        <dbReference type="Proteomes" id="UP000593910"/>
    </source>
</evidence>
<dbReference type="KEGG" id="smax:FJR03_01485"/>
<proteinExistence type="predicted"/>
<dbReference type="AlphaFoldDB" id="A0A7M3V9P7"/>
<gene>
    <name evidence="2" type="ORF">FJR03_01485</name>
</gene>
<sequence length="266" mass="30218">MRYVFLVLLIQFNLFAGLLSSKIVNLDLEQGTATINIDKVDVGVSGYVVHHITAEHSSILKSCVVKSFDPQTKTAVVEMKEFNLLRNNALPKGKWEVKVGDSVELAFGYTRSLLIAPSEEIYYQISKSVKTQWVHPDIFATLLSMHGHPTPLQEDFSDIATASSAGLLFIYLDQKLYTVDIKSFKILYISDAPLTQDKEQLPFYSRVETIEDSWFGEGSDELESYEPHYYELLVQNNNTNKTLYETIKNSKNEEINSLVEQFKIGE</sequence>
<reference evidence="2 3" key="1">
    <citation type="submission" date="2019-06" db="EMBL/GenBank/DDBJ databases">
        <title>Sulfurimonas gotlandica sp. nov., a chemoautotrophic and psychrotolerant epsilonproteobacterium isolated from a pelagic redoxcline, and an emended description of the genus Sulfurimonas.</title>
        <authorList>
            <person name="Wang S."/>
            <person name="Jiang L."/>
            <person name="Shao Z."/>
        </authorList>
    </citation>
    <scope>NUCLEOTIDE SEQUENCE [LARGE SCALE GENOMIC DNA]</scope>
    <source>
        <strain evidence="2 3">B2</strain>
    </source>
</reference>
<dbReference type="Proteomes" id="UP000593910">
    <property type="component" value="Chromosome"/>
</dbReference>
<evidence type="ECO:0000313" key="2">
    <source>
        <dbReference type="EMBL" id="QOP40480.1"/>
    </source>
</evidence>
<dbReference type="InterPro" id="IPR029276">
    <property type="entry name" value="PgbA_N"/>
</dbReference>
<organism evidence="2 3">
    <name type="scientific">Sulfurimonas marina</name>
    <dbReference type="NCBI Taxonomy" id="2590551"/>
    <lineage>
        <taxon>Bacteria</taxon>
        <taxon>Pseudomonadati</taxon>
        <taxon>Campylobacterota</taxon>
        <taxon>Epsilonproteobacteria</taxon>
        <taxon>Campylobacterales</taxon>
        <taxon>Sulfurimonadaceae</taxon>
        <taxon>Sulfurimonas</taxon>
    </lineage>
</organism>
<dbReference type="EMBL" id="CP041165">
    <property type="protein sequence ID" value="QOP40480.1"/>
    <property type="molecule type" value="Genomic_DNA"/>
</dbReference>
<dbReference type="Pfam" id="PF15436">
    <property type="entry name" value="PGBA_N"/>
    <property type="match status" value="1"/>
</dbReference>
<dbReference type="RefSeq" id="WP_193113905.1">
    <property type="nucleotide sequence ID" value="NZ_CP041165.1"/>
</dbReference>
<name>A0A7M3V9P7_9BACT</name>
<accession>A0A7M3V9P7</accession>
<evidence type="ECO:0000259" key="1">
    <source>
        <dbReference type="Pfam" id="PF15436"/>
    </source>
</evidence>